<feature type="domain" description="PDZ" evidence="4">
    <location>
        <begin position="430"/>
        <end position="497"/>
    </location>
</feature>
<dbReference type="InterPro" id="IPR051067">
    <property type="entry name" value="NHER"/>
</dbReference>
<evidence type="ECO:0000313" key="5">
    <source>
        <dbReference type="EMBL" id="KAJ1189880.1"/>
    </source>
</evidence>
<dbReference type="EMBL" id="JANPWB010000005">
    <property type="protein sequence ID" value="KAJ1189880.1"/>
    <property type="molecule type" value="Genomic_DNA"/>
</dbReference>
<feature type="domain" description="PDZ" evidence="4">
    <location>
        <begin position="73"/>
        <end position="154"/>
    </location>
</feature>
<comment type="subcellular location">
    <subcellularLocation>
        <location evidence="1">Cell membrane</location>
    </subcellularLocation>
</comment>
<dbReference type="GO" id="GO:0016324">
    <property type="term" value="C:apical plasma membrane"/>
    <property type="evidence" value="ECO:0007669"/>
    <property type="project" value="TreeGrafter"/>
</dbReference>
<feature type="domain" description="PDZ" evidence="4">
    <location>
        <begin position="293"/>
        <end position="376"/>
    </location>
</feature>
<accession>A0AAV7ULI6</accession>
<dbReference type="PANTHER" id="PTHR14191:SF20">
    <property type="entry name" value="NA(+)_H(+) EXCHANGE REGULATORY COFACTOR NHE-RF4"/>
    <property type="match status" value="1"/>
</dbReference>
<dbReference type="CDD" id="cd06768">
    <property type="entry name" value="PDZ_NHERF-like"/>
    <property type="match status" value="3"/>
</dbReference>
<comment type="caution">
    <text evidence="5">The sequence shown here is derived from an EMBL/GenBank/DDBJ whole genome shotgun (WGS) entry which is preliminary data.</text>
</comment>
<dbReference type="Pfam" id="PF00595">
    <property type="entry name" value="PDZ"/>
    <property type="match status" value="3"/>
</dbReference>
<dbReference type="InterPro" id="IPR041489">
    <property type="entry name" value="PDZ_6"/>
</dbReference>
<evidence type="ECO:0000256" key="2">
    <source>
        <dbReference type="ARBA" id="ARBA00022475"/>
    </source>
</evidence>
<keyword evidence="6" id="KW-1185">Reference proteome</keyword>
<dbReference type="InterPro" id="IPR036034">
    <property type="entry name" value="PDZ_sf"/>
</dbReference>
<sequence length="544" mass="59662">MGFGGGAVLALYFAPRCSRRNPEEAPAMERVEGTGNDNELTRKFQFNPKLGIDNPVLSLTDDIESEGPLKPRFCSLTKSEGGTFGFFLRQELGGVGHVIRQVEVDGPAQHGGLRDGDRLLEVNGEYVDDMNPMKVAQKIMGAGRCVSLAVLDEKSYLEARARNLNTAMLLPACAPAQEPGARPRLCYVQRNQGSFGFRILATGGEKGPFHLTVTSGGPAEAAGVFTGSRLLELNGTTVNHLTKAQLNKKLKQAGPAVALLVMEPNSEEYYRRRGLKVTAAMADPATIPYKARKLHMVKGPKGYGFLLRQEKHFNKTDGQFLREVDVGLPAEKAGMQDGDRLLAVNGKAVEGLTHEDAVGLICVSGNQVTMLVIDHVGDQFYNMLGLSPLLFYEEESLEPADLHPTIDLPQTAVVTSDQKLGEMIQPRPRLCHLCKEPSGYGFQLGNITDEDEIFVAQVVPEGPAHRAGLQDGDLLIEINGTNVEKLCYQEVIHWLKENDTGQLTLLVIDWEGYRYCRHQGLTICPAMARDVGQKTTDHTERREE</sequence>
<dbReference type="InterPro" id="IPR001478">
    <property type="entry name" value="PDZ"/>
</dbReference>
<keyword evidence="3" id="KW-0677">Repeat</keyword>
<dbReference type="PANTHER" id="PTHR14191">
    <property type="entry name" value="PDZ DOMAIN CONTAINING PROTEIN"/>
    <property type="match status" value="1"/>
</dbReference>
<dbReference type="GO" id="GO:0072659">
    <property type="term" value="P:protein localization to plasma membrane"/>
    <property type="evidence" value="ECO:0007669"/>
    <property type="project" value="TreeGrafter"/>
</dbReference>
<dbReference type="Gene3D" id="2.30.42.10">
    <property type="match status" value="4"/>
</dbReference>
<evidence type="ECO:0000259" key="4">
    <source>
        <dbReference type="PROSITE" id="PS50106"/>
    </source>
</evidence>
<evidence type="ECO:0000256" key="3">
    <source>
        <dbReference type="ARBA" id="ARBA00022737"/>
    </source>
</evidence>
<protein>
    <recommendedName>
        <fullName evidence="4">PDZ domain-containing protein</fullName>
    </recommendedName>
</protein>
<dbReference type="AlphaFoldDB" id="A0AAV7ULI6"/>
<dbReference type="Proteomes" id="UP001066276">
    <property type="component" value="Chromosome 3_1"/>
</dbReference>
<feature type="domain" description="PDZ" evidence="4">
    <location>
        <begin position="184"/>
        <end position="265"/>
    </location>
</feature>
<keyword evidence="2" id="KW-1003">Cell membrane</keyword>
<evidence type="ECO:0000256" key="1">
    <source>
        <dbReference type="ARBA" id="ARBA00004236"/>
    </source>
</evidence>
<dbReference type="GO" id="GO:0043495">
    <property type="term" value="F:protein-membrane adaptor activity"/>
    <property type="evidence" value="ECO:0007669"/>
    <property type="project" value="TreeGrafter"/>
</dbReference>
<name>A0AAV7ULI6_PLEWA</name>
<keyword evidence="2" id="KW-0472">Membrane</keyword>
<dbReference type="SMART" id="SM00228">
    <property type="entry name" value="PDZ"/>
    <property type="match status" value="4"/>
</dbReference>
<dbReference type="Pfam" id="PF17820">
    <property type="entry name" value="PDZ_6"/>
    <property type="match status" value="1"/>
</dbReference>
<gene>
    <name evidence="5" type="ORF">NDU88_006622</name>
</gene>
<evidence type="ECO:0000313" key="6">
    <source>
        <dbReference type="Proteomes" id="UP001066276"/>
    </source>
</evidence>
<dbReference type="PROSITE" id="PS50106">
    <property type="entry name" value="PDZ"/>
    <property type="match status" value="4"/>
</dbReference>
<organism evidence="5 6">
    <name type="scientific">Pleurodeles waltl</name>
    <name type="common">Iberian ribbed newt</name>
    <dbReference type="NCBI Taxonomy" id="8319"/>
    <lineage>
        <taxon>Eukaryota</taxon>
        <taxon>Metazoa</taxon>
        <taxon>Chordata</taxon>
        <taxon>Craniata</taxon>
        <taxon>Vertebrata</taxon>
        <taxon>Euteleostomi</taxon>
        <taxon>Amphibia</taxon>
        <taxon>Batrachia</taxon>
        <taxon>Caudata</taxon>
        <taxon>Salamandroidea</taxon>
        <taxon>Salamandridae</taxon>
        <taxon>Pleurodelinae</taxon>
        <taxon>Pleurodeles</taxon>
    </lineage>
</organism>
<dbReference type="SUPFAM" id="SSF50156">
    <property type="entry name" value="PDZ domain-like"/>
    <property type="match status" value="4"/>
</dbReference>
<reference evidence="5" key="1">
    <citation type="journal article" date="2022" name="bioRxiv">
        <title>Sequencing and chromosome-scale assembly of the giantPleurodeles waltlgenome.</title>
        <authorList>
            <person name="Brown T."/>
            <person name="Elewa A."/>
            <person name="Iarovenko S."/>
            <person name="Subramanian E."/>
            <person name="Araus A.J."/>
            <person name="Petzold A."/>
            <person name="Susuki M."/>
            <person name="Suzuki K.-i.T."/>
            <person name="Hayashi T."/>
            <person name="Toyoda A."/>
            <person name="Oliveira C."/>
            <person name="Osipova E."/>
            <person name="Leigh N.D."/>
            <person name="Simon A."/>
            <person name="Yun M.H."/>
        </authorList>
    </citation>
    <scope>NUCLEOTIDE SEQUENCE</scope>
    <source>
        <strain evidence="5">20211129_DDA</strain>
        <tissue evidence="5">Liver</tissue>
    </source>
</reference>
<proteinExistence type="predicted"/>